<dbReference type="Gene3D" id="3.30.160.60">
    <property type="entry name" value="Classic Zinc Finger"/>
    <property type="match status" value="1"/>
</dbReference>
<dbReference type="AlphaFoldDB" id="A0A814LNW7"/>
<feature type="domain" description="C2H2-type" evidence="3">
    <location>
        <begin position="44"/>
        <end position="72"/>
    </location>
</feature>
<evidence type="ECO:0000259" key="3">
    <source>
        <dbReference type="PROSITE" id="PS50157"/>
    </source>
</evidence>
<evidence type="ECO:0000256" key="1">
    <source>
        <dbReference type="PROSITE-ProRule" id="PRU00042"/>
    </source>
</evidence>
<comment type="caution">
    <text evidence="4">The sequence shown here is derived from an EMBL/GenBank/DDBJ whole genome shotgun (WGS) entry which is preliminary data.</text>
</comment>
<dbReference type="GO" id="GO:0008270">
    <property type="term" value="F:zinc ion binding"/>
    <property type="evidence" value="ECO:0007669"/>
    <property type="project" value="UniProtKB-KW"/>
</dbReference>
<feature type="compositionally biased region" description="Acidic residues" evidence="2">
    <location>
        <begin position="93"/>
        <end position="105"/>
    </location>
</feature>
<keyword evidence="1" id="KW-0862">Zinc</keyword>
<evidence type="ECO:0000313" key="6">
    <source>
        <dbReference type="Proteomes" id="UP000663829"/>
    </source>
</evidence>
<feature type="compositionally biased region" description="Polar residues" evidence="2">
    <location>
        <begin position="108"/>
        <end position="121"/>
    </location>
</feature>
<dbReference type="Proteomes" id="UP000681722">
    <property type="component" value="Unassembled WGS sequence"/>
</dbReference>
<accession>A0A814LNW7</accession>
<name>A0A814LNW7_9BILA</name>
<keyword evidence="1" id="KW-0863">Zinc-finger</keyword>
<feature type="compositionally biased region" description="Basic and acidic residues" evidence="2">
    <location>
        <begin position="176"/>
        <end position="189"/>
    </location>
</feature>
<protein>
    <recommendedName>
        <fullName evidence="3">C2H2-type domain-containing protein</fullName>
    </recommendedName>
</protein>
<feature type="region of interest" description="Disordered" evidence="2">
    <location>
        <begin position="67"/>
        <end position="222"/>
    </location>
</feature>
<gene>
    <name evidence="4" type="ORF">GPM918_LOCUS17124</name>
    <name evidence="5" type="ORF">SRO942_LOCUS17123</name>
</gene>
<proteinExistence type="predicted"/>
<reference evidence="4" key="1">
    <citation type="submission" date="2021-02" db="EMBL/GenBank/DDBJ databases">
        <authorList>
            <person name="Nowell W R."/>
        </authorList>
    </citation>
    <scope>NUCLEOTIDE SEQUENCE</scope>
</reference>
<organism evidence="4 6">
    <name type="scientific">Didymodactylos carnosus</name>
    <dbReference type="NCBI Taxonomy" id="1234261"/>
    <lineage>
        <taxon>Eukaryota</taxon>
        <taxon>Metazoa</taxon>
        <taxon>Spiralia</taxon>
        <taxon>Gnathifera</taxon>
        <taxon>Rotifera</taxon>
        <taxon>Eurotatoria</taxon>
        <taxon>Bdelloidea</taxon>
        <taxon>Philodinida</taxon>
        <taxon>Philodinidae</taxon>
        <taxon>Didymodactylos</taxon>
    </lineage>
</organism>
<feature type="compositionally biased region" description="Low complexity" evidence="2">
    <location>
        <begin position="133"/>
        <end position="154"/>
    </location>
</feature>
<dbReference type="SMART" id="SM00355">
    <property type="entry name" value="ZnF_C2H2"/>
    <property type="match status" value="2"/>
</dbReference>
<dbReference type="OrthoDB" id="9989025at2759"/>
<dbReference type="PROSITE" id="PS00028">
    <property type="entry name" value="ZINC_FINGER_C2H2_1"/>
    <property type="match status" value="1"/>
</dbReference>
<dbReference type="PROSITE" id="PS50157">
    <property type="entry name" value="ZINC_FINGER_C2H2_2"/>
    <property type="match status" value="1"/>
</dbReference>
<evidence type="ECO:0000313" key="4">
    <source>
        <dbReference type="EMBL" id="CAF1067990.1"/>
    </source>
</evidence>
<keyword evidence="6" id="KW-1185">Reference proteome</keyword>
<dbReference type="Proteomes" id="UP000663829">
    <property type="component" value="Unassembled WGS sequence"/>
</dbReference>
<dbReference type="EMBL" id="CAJNOQ010004642">
    <property type="protein sequence ID" value="CAF1067990.1"/>
    <property type="molecule type" value="Genomic_DNA"/>
</dbReference>
<dbReference type="EMBL" id="CAJOBC010004642">
    <property type="protein sequence ID" value="CAF3835429.1"/>
    <property type="molecule type" value="Genomic_DNA"/>
</dbReference>
<sequence>MASRGDELSTQRLLHCSICSIYPRNLQAYVEHLDIRHRDEEVEVTCPLCTQIFTSVGRFKTHMRKQHYSSKPTLSNQLSQPSSSTTVPSMSNDDIDEASPNEDETLSERGSLQTASSSQRSFFKRPRLENSKLLVSGGSGRNSSSSRGLLTSTRMETKNEPEIPDDNSVASNDHINAIKEEFQDNRHDDEDWSPTSERRGTLYNPDSMQDDLPSGTRTSNRTRCYPAIPMPPELPEFSEKVQRYLDMGNAAPILPDLISEAADFFMKTYPQLKTGREYRKIGLALIKKHPCLAEKGNQFKPEALLCRKLSIKMRNMRQKIRSLERMHGGHSDKNENRIHQNDDAYYESINIKLRQIQGQPQFSTLYKQYLSKTHTRRREWLSLNADLNLYGILQELPFMAGKEFLTGEYGLLRGRHISSFNKVIGQVLDVLTSYFSIRLRENMDITYRLTLMQLCQALNCNYIIQNKQSDAVKSEPDDGSYLRLTVMDFVNGTSSYFLFYGRKPLCELATGQGILRQALLLFLITFEVYMVDIPDDYYEALSLLRIAVFGDVYEGEVPETEVAQKLLNIIDETVKR</sequence>
<evidence type="ECO:0000256" key="2">
    <source>
        <dbReference type="SAM" id="MobiDB-lite"/>
    </source>
</evidence>
<dbReference type="InterPro" id="IPR013087">
    <property type="entry name" value="Znf_C2H2_type"/>
</dbReference>
<evidence type="ECO:0000313" key="5">
    <source>
        <dbReference type="EMBL" id="CAF3835429.1"/>
    </source>
</evidence>
<keyword evidence="1" id="KW-0479">Metal-binding</keyword>
<feature type="compositionally biased region" description="Polar residues" evidence="2">
    <location>
        <begin position="69"/>
        <end position="92"/>
    </location>
</feature>